<feature type="region of interest" description="Disordered" evidence="1">
    <location>
        <begin position="1"/>
        <end position="23"/>
    </location>
</feature>
<accession>A0A060SMG7</accession>
<feature type="compositionally biased region" description="Low complexity" evidence="1">
    <location>
        <begin position="7"/>
        <end position="23"/>
    </location>
</feature>
<dbReference type="InterPro" id="IPR032675">
    <property type="entry name" value="LRR_dom_sf"/>
</dbReference>
<reference evidence="2" key="1">
    <citation type="submission" date="2014-01" db="EMBL/GenBank/DDBJ databases">
        <title>The genome of the white-rot fungus Pycnoporus cinnabarinus: a basidiomycete model with a versatile arsenal for lignocellulosic biomass breakdown.</title>
        <authorList>
            <person name="Levasseur A."/>
            <person name="Lomascolo A."/>
            <person name="Ruiz-Duenas F.J."/>
            <person name="Uzan E."/>
            <person name="Piumi F."/>
            <person name="Kues U."/>
            <person name="Ram A.F.J."/>
            <person name="Murat C."/>
            <person name="Haon M."/>
            <person name="Benoit I."/>
            <person name="Arfi Y."/>
            <person name="Chevret D."/>
            <person name="Drula E."/>
            <person name="Kwon M.J."/>
            <person name="Gouret P."/>
            <person name="Lesage-Meessen L."/>
            <person name="Lombard V."/>
            <person name="Mariette J."/>
            <person name="Noirot C."/>
            <person name="Park J."/>
            <person name="Patyshakuliyeva A."/>
            <person name="Wieneger R.A.B."/>
            <person name="Wosten H.A.B."/>
            <person name="Martin F."/>
            <person name="Coutinho P.M."/>
            <person name="de Vries R."/>
            <person name="Martinez A.T."/>
            <person name="Klopp C."/>
            <person name="Pontarotti P."/>
            <person name="Henrissat B."/>
            <person name="Record E."/>
        </authorList>
    </citation>
    <scope>NUCLEOTIDE SEQUENCE [LARGE SCALE GENOMIC DNA]</scope>
    <source>
        <strain evidence="2">BRFM137</strain>
    </source>
</reference>
<dbReference type="OrthoDB" id="2685413at2759"/>
<dbReference type="SUPFAM" id="SSF52047">
    <property type="entry name" value="RNI-like"/>
    <property type="match status" value="1"/>
</dbReference>
<dbReference type="EMBL" id="CCBP010000285">
    <property type="protein sequence ID" value="CDO75712.1"/>
    <property type="molecule type" value="Genomic_DNA"/>
</dbReference>
<dbReference type="AlphaFoldDB" id="A0A060SMG7"/>
<comment type="caution">
    <text evidence="2">The sequence shown here is derived from an EMBL/GenBank/DDBJ whole genome shotgun (WGS) entry which is preliminary data.</text>
</comment>
<sequence length="659" mass="73965">MHHRAHPSLGLSTSSPSTAAQTPARSMNVFNPKILDASIRDVTAGLSDEQKADVLLYAMNHLKPERFVSAVSFSQSERLSDFYGGVCRGSSKTLIENAVQSCLAISRLPPADAARARLVRAKARLAAGLRVGAREGGSRRLQADPRPVLTEHLTTADIQAVLELQPDNAEAAALMAEHVVSPDQVGRYSCCFLPLSSLMPFSKQIFKPRTTPGFSTEIWREIALWLPPRDLKSLLQVPHVLSRIASELLFQRIDLHLASEKRESQRSADILTRMITDASFASHVKTLRVYVPGRETFPITFQTGMLSNALPKLTNLKNVHCAMRWKDMYSIMRVLESISHRLTGLSLMPSDGTGELRFPRFKHIMQFSYHSAGGSMTQVNEFLLQNKTSIRHLSLHNPNWSFPTDIISIRHLTTLDFQGTFPVDSRAFAEILSNGHQLESLRLECILECTASKQFREAANALPFLRHFAFSLMGYRVNDHDLFPAIAEFLKGRTSLRTLELTVPSADWALKRLGYDATVWGVLPSLTSLQSLTATLPKDVAAAVAMWLVPRGVRALSLHALTPVNTMEFVSQLRAGLPPQLKYIRLSHFHIDDPAAVIEQGFPMVHVARFDDDYYTVERVKGQIQLEEWPKGRTQYNARDWLECYDCEEAEWRDPTQFL</sequence>
<organism evidence="2 3">
    <name type="scientific">Pycnoporus cinnabarinus</name>
    <name type="common">Cinnabar-red polypore</name>
    <name type="synonym">Trametes cinnabarina</name>
    <dbReference type="NCBI Taxonomy" id="5643"/>
    <lineage>
        <taxon>Eukaryota</taxon>
        <taxon>Fungi</taxon>
        <taxon>Dikarya</taxon>
        <taxon>Basidiomycota</taxon>
        <taxon>Agaricomycotina</taxon>
        <taxon>Agaricomycetes</taxon>
        <taxon>Polyporales</taxon>
        <taxon>Polyporaceae</taxon>
        <taxon>Trametes</taxon>
    </lineage>
</organism>
<dbReference type="OMA" id="FPRFKHI"/>
<dbReference type="Proteomes" id="UP000029665">
    <property type="component" value="Unassembled WGS sequence"/>
</dbReference>
<evidence type="ECO:0000256" key="1">
    <source>
        <dbReference type="SAM" id="MobiDB-lite"/>
    </source>
</evidence>
<keyword evidence="3" id="KW-1185">Reference proteome</keyword>
<dbReference type="STRING" id="5643.A0A060SMG7"/>
<evidence type="ECO:0000313" key="3">
    <source>
        <dbReference type="Proteomes" id="UP000029665"/>
    </source>
</evidence>
<dbReference type="Gene3D" id="3.80.10.10">
    <property type="entry name" value="Ribonuclease Inhibitor"/>
    <property type="match status" value="1"/>
</dbReference>
<name>A0A060SMG7_PYCCI</name>
<proteinExistence type="predicted"/>
<gene>
    <name evidence="2" type="ORF">BN946_scf184493.g10</name>
</gene>
<protein>
    <submittedName>
        <fullName evidence="2">Uncharacterized protein</fullName>
    </submittedName>
</protein>
<dbReference type="HOGENOM" id="CLU_019184_0_0_1"/>
<evidence type="ECO:0000313" key="2">
    <source>
        <dbReference type="EMBL" id="CDO75712.1"/>
    </source>
</evidence>